<dbReference type="HOGENOM" id="CLU_594261_0_0_0"/>
<sequence>MLGCALVTPGFVRAQDDNAPPRELEERTSQDLDKLQPLLDAKNWDAALALIQGIRSRVEAKSYDMAIASDVEAKLYLQKGELSKAIAPWEQALQLGDAYKFFDQNSQQERVYYLAQLCYQEATESKSPAQQKQNFAKAIKYLERWLAQSKKPPFDPARAEAQMFFANVLYQQGVLNPDKPDMELVKRAGEQIERALRTAVRPKEGSFLILLAVAQQNNDWVKLGEILELLVKQYPGKKDYWSQLVGVYGTLAAQEKDPDKAREYNTRAITAMERAQALGFMKTPKDYYSLFGMYFNVGQFGRATEILHAGLRDGSIEQDLKNWELLASSYQQVDKPFAAIEALMEGTKKFPKSGQLDYSAATIYYSLNKPNEAYKHIKDALVKGNLDKPGGAYGFLAYVAWELGKLEEALAAADKALTFPDAQKDTQLPRLKNAIQDALREREAATKNVAAR</sequence>
<keyword evidence="2" id="KW-1185">Reference proteome</keyword>
<proteinExistence type="predicted"/>
<dbReference type="AlphaFoldDB" id="B1ZQL6"/>
<gene>
    <name evidence="1" type="ordered locus">Oter_2343</name>
</gene>
<dbReference type="STRING" id="452637.Oter_2343"/>
<evidence type="ECO:0000313" key="1">
    <source>
        <dbReference type="EMBL" id="ACB75625.1"/>
    </source>
</evidence>
<dbReference type="Proteomes" id="UP000007013">
    <property type="component" value="Chromosome"/>
</dbReference>
<evidence type="ECO:0000313" key="2">
    <source>
        <dbReference type="Proteomes" id="UP000007013"/>
    </source>
</evidence>
<dbReference type="SUPFAM" id="SSF48452">
    <property type="entry name" value="TPR-like"/>
    <property type="match status" value="2"/>
</dbReference>
<protein>
    <recommendedName>
        <fullName evidence="3">Tetratricopeptide domain protein</fullName>
    </recommendedName>
</protein>
<accession>B1ZQL6</accession>
<dbReference type="eggNOG" id="COG0457">
    <property type="taxonomic scope" value="Bacteria"/>
</dbReference>
<dbReference type="KEGG" id="ote:Oter_2343"/>
<name>B1ZQL6_OPITP</name>
<organism evidence="1 2">
    <name type="scientific">Opitutus terrae (strain DSM 11246 / JCM 15787 / PB90-1)</name>
    <dbReference type="NCBI Taxonomy" id="452637"/>
    <lineage>
        <taxon>Bacteria</taxon>
        <taxon>Pseudomonadati</taxon>
        <taxon>Verrucomicrobiota</taxon>
        <taxon>Opitutia</taxon>
        <taxon>Opitutales</taxon>
        <taxon>Opitutaceae</taxon>
        <taxon>Opitutus</taxon>
    </lineage>
</organism>
<dbReference type="Gene3D" id="1.25.40.10">
    <property type="entry name" value="Tetratricopeptide repeat domain"/>
    <property type="match status" value="2"/>
</dbReference>
<dbReference type="InterPro" id="IPR011990">
    <property type="entry name" value="TPR-like_helical_dom_sf"/>
</dbReference>
<dbReference type="Pfam" id="PF13432">
    <property type="entry name" value="TPR_16"/>
    <property type="match status" value="1"/>
</dbReference>
<reference evidence="1 2" key="1">
    <citation type="journal article" date="2011" name="J. Bacteriol.">
        <title>Genome sequence of the verrucomicrobium Opitutus terrae PB90-1, an abundant inhabitant of rice paddy soil ecosystems.</title>
        <authorList>
            <person name="van Passel M.W."/>
            <person name="Kant R."/>
            <person name="Palva A."/>
            <person name="Copeland A."/>
            <person name="Lucas S."/>
            <person name="Lapidus A."/>
            <person name="Glavina del Rio T."/>
            <person name="Pitluck S."/>
            <person name="Goltsman E."/>
            <person name="Clum A."/>
            <person name="Sun H."/>
            <person name="Schmutz J."/>
            <person name="Larimer F.W."/>
            <person name="Land M.L."/>
            <person name="Hauser L."/>
            <person name="Kyrpides N."/>
            <person name="Mikhailova N."/>
            <person name="Richardson P.P."/>
            <person name="Janssen P.H."/>
            <person name="de Vos W.M."/>
            <person name="Smidt H."/>
        </authorList>
    </citation>
    <scope>NUCLEOTIDE SEQUENCE [LARGE SCALE GENOMIC DNA]</scope>
    <source>
        <strain evidence="2">DSM 11246 / JCM 15787 / PB90-1</strain>
    </source>
</reference>
<dbReference type="EMBL" id="CP001032">
    <property type="protein sequence ID" value="ACB75625.1"/>
    <property type="molecule type" value="Genomic_DNA"/>
</dbReference>
<evidence type="ECO:0008006" key="3">
    <source>
        <dbReference type="Google" id="ProtNLM"/>
    </source>
</evidence>